<dbReference type="Gramene" id="Solyc02g070215.1.1">
    <property type="protein sequence ID" value="Solyc02g070215.1.1"/>
    <property type="gene ID" value="Solyc02g070215.1"/>
</dbReference>
<name>A0A3Q7F3L0_SOLLC</name>
<reference evidence="1" key="2">
    <citation type="submission" date="2019-01" db="UniProtKB">
        <authorList>
            <consortium name="EnsemblPlants"/>
        </authorList>
    </citation>
    <scope>IDENTIFICATION</scope>
    <source>
        <strain evidence="1">cv. Heinz 1706</strain>
    </source>
</reference>
<dbReference type="Proteomes" id="UP000004994">
    <property type="component" value="Chromosome 2"/>
</dbReference>
<dbReference type="InParanoid" id="A0A3Q7F3L0"/>
<reference evidence="1" key="1">
    <citation type="journal article" date="2012" name="Nature">
        <title>The tomato genome sequence provides insights into fleshy fruit evolution.</title>
        <authorList>
            <consortium name="Tomato Genome Consortium"/>
        </authorList>
    </citation>
    <scope>NUCLEOTIDE SEQUENCE [LARGE SCALE GENOMIC DNA]</scope>
    <source>
        <strain evidence="1">cv. Heinz 1706</strain>
    </source>
</reference>
<protein>
    <submittedName>
        <fullName evidence="1">Uncharacterized protein</fullName>
    </submittedName>
</protein>
<evidence type="ECO:0000313" key="1">
    <source>
        <dbReference type="EnsemblPlants" id="Solyc02g070215.1.1"/>
    </source>
</evidence>
<accession>A0A3Q7F3L0</accession>
<organism evidence="1">
    <name type="scientific">Solanum lycopersicum</name>
    <name type="common">Tomato</name>
    <name type="synonym">Lycopersicon esculentum</name>
    <dbReference type="NCBI Taxonomy" id="4081"/>
    <lineage>
        <taxon>Eukaryota</taxon>
        <taxon>Viridiplantae</taxon>
        <taxon>Streptophyta</taxon>
        <taxon>Embryophyta</taxon>
        <taxon>Tracheophyta</taxon>
        <taxon>Spermatophyta</taxon>
        <taxon>Magnoliopsida</taxon>
        <taxon>eudicotyledons</taxon>
        <taxon>Gunneridae</taxon>
        <taxon>Pentapetalae</taxon>
        <taxon>asterids</taxon>
        <taxon>lamiids</taxon>
        <taxon>Solanales</taxon>
        <taxon>Solanaceae</taxon>
        <taxon>Solanoideae</taxon>
        <taxon>Solaneae</taxon>
        <taxon>Solanum</taxon>
        <taxon>Solanum subgen. Lycopersicon</taxon>
    </lineage>
</organism>
<keyword evidence="2" id="KW-1185">Reference proteome</keyword>
<dbReference type="EnsemblPlants" id="Solyc02g070215.1.1">
    <property type="protein sequence ID" value="Solyc02g070215.1.1"/>
    <property type="gene ID" value="Solyc02g070215.1"/>
</dbReference>
<evidence type="ECO:0000313" key="2">
    <source>
        <dbReference type="Proteomes" id="UP000004994"/>
    </source>
</evidence>
<proteinExistence type="predicted"/>
<dbReference type="AlphaFoldDB" id="A0A3Q7F3L0"/>
<sequence>MIKKTRKICCITGLENESPNGSNMPCVLRCGVTLNMKFDRFGTHTQNITVIKMPFSFLNLKHNNFTQAKQPHSTPKDVLVDCVVVSEGTDSGTQNFVLLDFQLFRGGGDF</sequence>